<evidence type="ECO:0000313" key="3">
    <source>
        <dbReference type="Proteomes" id="UP000441399"/>
    </source>
</evidence>
<dbReference type="AlphaFoldDB" id="A0A5S9NVQ6"/>
<sequence>MNQRQKIQAYCKIKWLLGGKCPILNDVKASYLTSYQIQPVDALYQTPMNPARGMFIADAYDTVPEYTQSEVAKCAYAQMNEELLAQFEWMQKQLSLTIEPWPYESEPYKNSFDMLIDIHDHHLWYLKTADAFGHDCFHDANPMLIDSGIRIGEYHLLMNDIFRIVHDVFGHAMNCNNFAANGEDQAWFDHSVMFSPLARIALTTETRGQNSWVNFGRHLRNGPNSLYRKGEENWTPPNQRPFAKQKIGVLPDIISGVRCTIENEVISTSLLPDWTPHTESYLMKNTPPCGASAMKNNALHQAYTDTLFRVSFSQQTFDLKIDQPNHEFDQFCLANTIKSWAIITAWNPGSQKLADTINHERSLSFLNHLSLNGYDTATALGIPTTNDWDPEESYFIYNISRDSAIEMGQAWEQHAIVFGDKRHACELLYC</sequence>
<evidence type="ECO:0000313" key="1">
    <source>
        <dbReference type="EMBL" id="CAA0094744.1"/>
    </source>
</evidence>
<organism evidence="1 3">
    <name type="scientific">BD1-7 clade bacterium</name>
    <dbReference type="NCBI Taxonomy" id="2029982"/>
    <lineage>
        <taxon>Bacteria</taxon>
        <taxon>Pseudomonadati</taxon>
        <taxon>Pseudomonadota</taxon>
        <taxon>Gammaproteobacteria</taxon>
        <taxon>Cellvibrionales</taxon>
        <taxon>Spongiibacteraceae</taxon>
        <taxon>BD1-7 clade</taxon>
    </lineage>
</organism>
<dbReference type="InterPro" id="IPR021710">
    <property type="entry name" value="DUF3293"/>
</dbReference>
<proteinExistence type="predicted"/>
<protein>
    <recommendedName>
        <fullName evidence="4">DUF3293 domain-containing protein</fullName>
    </recommendedName>
</protein>
<dbReference type="Proteomes" id="UP000441399">
    <property type="component" value="Unassembled WGS sequence"/>
</dbReference>
<dbReference type="OrthoDB" id="5508607at2"/>
<evidence type="ECO:0000313" key="2">
    <source>
        <dbReference type="EMBL" id="CAA0110062.1"/>
    </source>
</evidence>
<dbReference type="Pfam" id="PF11697">
    <property type="entry name" value="DUF3293"/>
    <property type="match status" value="1"/>
</dbReference>
<name>A0A5S9NVQ6_9GAMM</name>
<gene>
    <name evidence="2" type="ORF">OPDIPICF_01527</name>
    <name evidence="1" type="ORF">OPDIPICF_03997</name>
</gene>
<accession>A0A5S9NVQ6</accession>
<dbReference type="EMBL" id="CACSIO010000012">
    <property type="protein sequence ID" value="CAA0110062.1"/>
    <property type="molecule type" value="Genomic_DNA"/>
</dbReference>
<keyword evidence="3" id="KW-1185">Reference proteome</keyword>
<evidence type="ECO:0008006" key="4">
    <source>
        <dbReference type="Google" id="ProtNLM"/>
    </source>
</evidence>
<dbReference type="EMBL" id="CACSIO010000003">
    <property type="protein sequence ID" value="CAA0094744.1"/>
    <property type="molecule type" value="Genomic_DNA"/>
</dbReference>
<reference evidence="1 3" key="1">
    <citation type="submission" date="2019-11" db="EMBL/GenBank/DDBJ databases">
        <authorList>
            <person name="Holert J."/>
        </authorList>
    </citation>
    <scope>NUCLEOTIDE SEQUENCE [LARGE SCALE GENOMIC DNA]</scope>
    <source>
        <strain evidence="1">SB11_3</strain>
    </source>
</reference>